<organism evidence="1 2">
    <name type="scientific">Acaryochloris marina (strain MBIC 11017)</name>
    <dbReference type="NCBI Taxonomy" id="329726"/>
    <lineage>
        <taxon>Bacteria</taxon>
        <taxon>Bacillati</taxon>
        <taxon>Cyanobacteriota</taxon>
        <taxon>Cyanophyceae</taxon>
        <taxon>Acaryochloridales</taxon>
        <taxon>Acaryochloridaceae</taxon>
        <taxon>Acaryochloris</taxon>
    </lineage>
</organism>
<accession>B0CCT2</accession>
<dbReference type="Proteomes" id="UP000000268">
    <property type="component" value="Chromosome"/>
</dbReference>
<dbReference type="HOGENOM" id="CLU_163116_0_0_3"/>
<proteinExistence type="predicted"/>
<sequence length="92" mass="10847">MDWQHTVEPLCPPYTLAYIRLKSGGPFSEELELDEYWIILVTRKSTAEEHTTQTRVENWVLNEFGLDGVLDCWYTVQADQTVRAENDYEDEF</sequence>
<evidence type="ECO:0000313" key="2">
    <source>
        <dbReference type="Proteomes" id="UP000000268"/>
    </source>
</evidence>
<keyword evidence="2" id="KW-1185">Reference proteome</keyword>
<evidence type="ECO:0000313" key="1">
    <source>
        <dbReference type="EMBL" id="ABW29244.1"/>
    </source>
</evidence>
<reference evidence="1 2" key="1">
    <citation type="journal article" date="2008" name="Proc. Natl. Acad. Sci. U.S.A.">
        <title>Niche adaptation and genome expansion in the chlorophyll d-producing cyanobacterium Acaryochloris marina.</title>
        <authorList>
            <person name="Swingley W.D."/>
            <person name="Chen M."/>
            <person name="Cheung P.C."/>
            <person name="Conrad A.L."/>
            <person name="Dejesa L.C."/>
            <person name="Hao J."/>
            <person name="Honchak B.M."/>
            <person name="Karbach L.E."/>
            <person name="Kurdoglu A."/>
            <person name="Lahiri S."/>
            <person name="Mastrian S.D."/>
            <person name="Miyashita H."/>
            <person name="Page L."/>
            <person name="Ramakrishna P."/>
            <person name="Satoh S."/>
            <person name="Sattley W.M."/>
            <person name="Shimada Y."/>
            <person name="Taylor H.L."/>
            <person name="Tomo T."/>
            <person name="Tsuchiya T."/>
            <person name="Wang Z.T."/>
            <person name="Raymond J."/>
            <person name="Mimuro M."/>
            <person name="Blankenship R.E."/>
            <person name="Touchman J.W."/>
        </authorList>
    </citation>
    <scope>NUCLEOTIDE SEQUENCE [LARGE SCALE GENOMIC DNA]</scope>
    <source>
        <strain evidence="2">MBIC 11017</strain>
    </source>
</reference>
<gene>
    <name evidence="1" type="ordered locus">AM1_4265</name>
</gene>
<dbReference type="RefSeq" id="WP_012164575.1">
    <property type="nucleotide sequence ID" value="NC_009925.1"/>
</dbReference>
<protein>
    <submittedName>
        <fullName evidence="1">Uncharacterized protein</fullName>
    </submittedName>
</protein>
<dbReference type="AlphaFoldDB" id="B0CCT2"/>
<name>B0CCT2_ACAM1</name>
<dbReference type="KEGG" id="amr:AM1_4265"/>
<dbReference type="EMBL" id="CP000828">
    <property type="protein sequence ID" value="ABW29244.1"/>
    <property type="molecule type" value="Genomic_DNA"/>
</dbReference>